<dbReference type="AlphaFoldDB" id="A0AAV4VW61"/>
<evidence type="ECO:0000256" key="1">
    <source>
        <dbReference type="SAM" id="MobiDB-lite"/>
    </source>
</evidence>
<dbReference type="Proteomes" id="UP001054837">
    <property type="component" value="Unassembled WGS sequence"/>
</dbReference>
<accession>A0AAV4VW61</accession>
<gene>
    <name evidence="2" type="ORF">CDAR_619251</name>
</gene>
<keyword evidence="3" id="KW-1185">Reference proteome</keyword>
<evidence type="ECO:0000313" key="2">
    <source>
        <dbReference type="EMBL" id="GIY74199.1"/>
    </source>
</evidence>
<name>A0AAV4VW61_9ARAC</name>
<proteinExistence type="predicted"/>
<dbReference type="EMBL" id="BPLQ01013708">
    <property type="protein sequence ID" value="GIY74199.1"/>
    <property type="molecule type" value="Genomic_DNA"/>
</dbReference>
<organism evidence="2 3">
    <name type="scientific">Caerostris darwini</name>
    <dbReference type="NCBI Taxonomy" id="1538125"/>
    <lineage>
        <taxon>Eukaryota</taxon>
        <taxon>Metazoa</taxon>
        <taxon>Ecdysozoa</taxon>
        <taxon>Arthropoda</taxon>
        <taxon>Chelicerata</taxon>
        <taxon>Arachnida</taxon>
        <taxon>Araneae</taxon>
        <taxon>Araneomorphae</taxon>
        <taxon>Entelegynae</taxon>
        <taxon>Araneoidea</taxon>
        <taxon>Araneidae</taxon>
        <taxon>Caerostris</taxon>
    </lineage>
</organism>
<protein>
    <submittedName>
        <fullName evidence="2">Uncharacterized protein</fullName>
    </submittedName>
</protein>
<sequence>MEVDFTTNRDVRSPTWNGPLEVPDPGAATEMSTSQLTTVPLYNSEADLC</sequence>
<comment type="caution">
    <text evidence="2">The sequence shown here is derived from an EMBL/GenBank/DDBJ whole genome shotgun (WGS) entry which is preliminary data.</text>
</comment>
<reference evidence="2 3" key="1">
    <citation type="submission" date="2021-06" db="EMBL/GenBank/DDBJ databases">
        <title>Caerostris darwini draft genome.</title>
        <authorList>
            <person name="Kono N."/>
            <person name="Arakawa K."/>
        </authorList>
    </citation>
    <scope>NUCLEOTIDE SEQUENCE [LARGE SCALE GENOMIC DNA]</scope>
</reference>
<feature type="region of interest" description="Disordered" evidence="1">
    <location>
        <begin position="1"/>
        <end position="33"/>
    </location>
</feature>
<feature type="non-terminal residue" evidence="2">
    <location>
        <position position="49"/>
    </location>
</feature>
<evidence type="ECO:0000313" key="3">
    <source>
        <dbReference type="Proteomes" id="UP001054837"/>
    </source>
</evidence>